<organism evidence="6 7">
    <name type="scientific">Gracilibacillus ureilyticus</name>
    <dbReference type="NCBI Taxonomy" id="531814"/>
    <lineage>
        <taxon>Bacteria</taxon>
        <taxon>Bacillati</taxon>
        <taxon>Bacillota</taxon>
        <taxon>Bacilli</taxon>
        <taxon>Bacillales</taxon>
        <taxon>Bacillaceae</taxon>
        <taxon>Gracilibacillus</taxon>
    </lineage>
</organism>
<keyword evidence="6" id="KW-0813">Transport</keyword>
<evidence type="ECO:0000256" key="2">
    <source>
        <dbReference type="ARBA" id="ARBA00022692"/>
    </source>
</evidence>
<evidence type="ECO:0000313" key="7">
    <source>
        <dbReference type="Proteomes" id="UP000199687"/>
    </source>
</evidence>
<keyword evidence="7" id="KW-1185">Reference proteome</keyword>
<dbReference type="STRING" id="531814.SAMN04487944_101421"/>
<keyword evidence="2 5" id="KW-0812">Transmembrane</keyword>
<accession>A0A1H9LVD0</accession>
<feature type="transmembrane region" description="Helical" evidence="5">
    <location>
        <begin position="97"/>
        <end position="120"/>
    </location>
</feature>
<dbReference type="Gene3D" id="1.20.120.350">
    <property type="entry name" value="Voltage-gated potassium channels. Chain C"/>
    <property type="match status" value="1"/>
</dbReference>
<dbReference type="SUPFAM" id="SSF81324">
    <property type="entry name" value="Voltage-gated potassium channels"/>
    <property type="match status" value="1"/>
</dbReference>
<evidence type="ECO:0000256" key="5">
    <source>
        <dbReference type="SAM" id="Phobius"/>
    </source>
</evidence>
<dbReference type="AlphaFoldDB" id="A0A1H9LVD0"/>
<name>A0A1H9LVD0_9BACI</name>
<dbReference type="EMBL" id="FOGL01000001">
    <property type="protein sequence ID" value="SER15400.1"/>
    <property type="molecule type" value="Genomic_DNA"/>
</dbReference>
<evidence type="ECO:0000256" key="3">
    <source>
        <dbReference type="ARBA" id="ARBA00022989"/>
    </source>
</evidence>
<evidence type="ECO:0000256" key="4">
    <source>
        <dbReference type="ARBA" id="ARBA00023136"/>
    </source>
</evidence>
<sequence length="190" mass="22552">MIALVVITILTLWTENEVNSAINWIVWLIFFIDFVIRFIVVESKWSFIKKNPFLLIAIIPFDQFFQLARIVRIIYLFRIKTITKYYVEPYLKKMNTMTKFILSILVPILLLIESVGVWLMDNKFYQWPDAFMVVFKHLFMFANSLESVEHFPTIICLTITSILGVIIQGLALQWALNKFETIYRDFKSAY</sequence>
<keyword evidence="6" id="KW-0407">Ion channel</keyword>
<feature type="transmembrane region" description="Helical" evidence="5">
    <location>
        <begin position="151"/>
        <end position="176"/>
    </location>
</feature>
<reference evidence="6 7" key="1">
    <citation type="submission" date="2016-10" db="EMBL/GenBank/DDBJ databases">
        <authorList>
            <person name="de Groot N.N."/>
        </authorList>
    </citation>
    <scope>NUCLEOTIDE SEQUENCE [LARGE SCALE GENOMIC DNA]</scope>
    <source>
        <strain evidence="6 7">CGMCC 1.7727</strain>
    </source>
</reference>
<keyword evidence="6" id="KW-0406">Ion transport</keyword>
<dbReference type="GO" id="GO:0016020">
    <property type="term" value="C:membrane"/>
    <property type="evidence" value="ECO:0007669"/>
    <property type="project" value="UniProtKB-SubCell"/>
</dbReference>
<keyword evidence="4 5" id="KW-0472">Membrane</keyword>
<proteinExistence type="predicted"/>
<evidence type="ECO:0000313" key="6">
    <source>
        <dbReference type="EMBL" id="SER15400.1"/>
    </source>
</evidence>
<evidence type="ECO:0000256" key="1">
    <source>
        <dbReference type="ARBA" id="ARBA00004141"/>
    </source>
</evidence>
<protein>
    <submittedName>
        <fullName evidence="6">Voltage-gated potassium channel</fullName>
    </submittedName>
</protein>
<comment type="subcellular location">
    <subcellularLocation>
        <location evidence="1">Membrane</location>
        <topology evidence="1">Multi-pass membrane protein</topology>
    </subcellularLocation>
</comment>
<gene>
    <name evidence="6" type="ORF">SAMN04487944_101421</name>
</gene>
<keyword evidence="3 5" id="KW-1133">Transmembrane helix</keyword>
<dbReference type="Proteomes" id="UP000199687">
    <property type="component" value="Unassembled WGS sequence"/>
</dbReference>
<feature type="transmembrane region" description="Helical" evidence="5">
    <location>
        <begin position="53"/>
        <end position="77"/>
    </location>
</feature>
<dbReference type="GO" id="GO:0034220">
    <property type="term" value="P:monoatomic ion transmembrane transport"/>
    <property type="evidence" value="ECO:0007669"/>
    <property type="project" value="UniProtKB-KW"/>
</dbReference>
<dbReference type="InterPro" id="IPR027359">
    <property type="entry name" value="Volt_channel_dom_sf"/>
</dbReference>
<feature type="transmembrane region" description="Helical" evidence="5">
    <location>
        <begin position="24"/>
        <end position="41"/>
    </location>
</feature>